<dbReference type="EMBL" id="JANUCP010000001">
    <property type="protein sequence ID" value="MCS3918240.1"/>
    <property type="molecule type" value="Genomic_DNA"/>
</dbReference>
<gene>
    <name evidence="1" type="ORF">M2350_000637</name>
</gene>
<keyword evidence="2" id="KW-1185">Reference proteome</keyword>
<protein>
    <recommendedName>
        <fullName evidence="3">SRCR domain-containing protein</fullName>
    </recommendedName>
</protein>
<dbReference type="Proteomes" id="UP001204798">
    <property type="component" value="Unassembled WGS sequence"/>
</dbReference>
<sequence>MRQWLLMSWVLIATGVMAGLVILTFPAKPLVASPPPTVSVAKPGCYWGITRDVNNCGVWTIFFCRLLNSQLIRHNQQCEICRVWQIQIQGQQLEWKLWYDCTYDNHPDCEIWWAEFQLKGCRFGGTTSVPDPLAAESVECMCPIDAEI</sequence>
<name>A0ABT2EK63_9BACT</name>
<evidence type="ECO:0000313" key="2">
    <source>
        <dbReference type="Proteomes" id="UP001204798"/>
    </source>
</evidence>
<evidence type="ECO:0000313" key="1">
    <source>
        <dbReference type="EMBL" id="MCS3918240.1"/>
    </source>
</evidence>
<reference evidence="1 2" key="1">
    <citation type="submission" date="2022-08" db="EMBL/GenBank/DDBJ databases">
        <title>Bacterial and archaeal communities from various locations to study Microbial Dark Matter (Phase II).</title>
        <authorList>
            <person name="Stepanauskas R."/>
        </authorList>
    </citation>
    <scope>NUCLEOTIDE SEQUENCE [LARGE SCALE GENOMIC DNA]</scope>
    <source>
        <strain evidence="1 2">PD1</strain>
    </source>
</reference>
<accession>A0ABT2EK63</accession>
<proteinExistence type="predicted"/>
<evidence type="ECO:0008006" key="3">
    <source>
        <dbReference type="Google" id="ProtNLM"/>
    </source>
</evidence>
<comment type="caution">
    <text evidence="1">The sequence shown here is derived from an EMBL/GenBank/DDBJ whole genome shotgun (WGS) entry which is preliminary data.</text>
</comment>
<organism evidence="1 2">
    <name type="scientific">Candidatus Fervidibacter sacchari</name>
    <dbReference type="NCBI Taxonomy" id="1448929"/>
    <lineage>
        <taxon>Bacteria</taxon>
        <taxon>Candidatus Fervidibacterota</taxon>
        <taxon>Candidatus Fervidibacter</taxon>
    </lineage>
</organism>